<accession>A0A2K3MIQ2</accession>
<dbReference type="AlphaFoldDB" id="A0A2K3MIQ2"/>
<reference evidence="1 2" key="2">
    <citation type="journal article" date="2017" name="Front. Plant Sci.">
        <title>Gene Classification and Mining of Molecular Markers Useful in Red Clover (Trifolium pratense) Breeding.</title>
        <authorList>
            <person name="Istvanek J."/>
            <person name="Dluhosova J."/>
            <person name="Dluhos P."/>
            <person name="Patkova L."/>
            <person name="Nedelnik J."/>
            <person name="Repkova J."/>
        </authorList>
    </citation>
    <scope>NUCLEOTIDE SEQUENCE [LARGE SCALE GENOMIC DNA]</scope>
    <source>
        <strain evidence="2">cv. Tatra</strain>
        <tissue evidence="1">Young leaves</tissue>
    </source>
</reference>
<sequence>MDSSEDLRFFELNTGAKIPSVGLGTWLAAPGVVYDAISTAVNVGYRHIDCAQIYGNEKE</sequence>
<evidence type="ECO:0000313" key="2">
    <source>
        <dbReference type="Proteomes" id="UP000236291"/>
    </source>
</evidence>
<dbReference type="InterPro" id="IPR020471">
    <property type="entry name" value="AKR"/>
</dbReference>
<evidence type="ECO:0000313" key="1">
    <source>
        <dbReference type="EMBL" id="PNX90662.1"/>
    </source>
</evidence>
<dbReference type="Proteomes" id="UP000236291">
    <property type="component" value="Unassembled WGS sequence"/>
</dbReference>
<name>A0A2K3MIQ2_TRIPR</name>
<feature type="non-terminal residue" evidence="1">
    <location>
        <position position="59"/>
    </location>
</feature>
<organism evidence="1 2">
    <name type="scientific">Trifolium pratense</name>
    <name type="common">Red clover</name>
    <dbReference type="NCBI Taxonomy" id="57577"/>
    <lineage>
        <taxon>Eukaryota</taxon>
        <taxon>Viridiplantae</taxon>
        <taxon>Streptophyta</taxon>
        <taxon>Embryophyta</taxon>
        <taxon>Tracheophyta</taxon>
        <taxon>Spermatophyta</taxon>
        <taxon>Magnoliopsida</taxon>
        <taxon>eudicotyledons</taxon>
        <taxon>Gunneridae</taxon>
        <taxon>Pentapetalae</taxon>
        <taxon>rosids</taxon>
        <taxon>fabids</taxon>
        <taxon>Fabales</taxon>
        <taxon>Fabaceae</taxon>
        <taxon>Papilionoideae</taxon>
        <taxon>50 kb inversion clade</taxon>
        <taxon>NPAAA clade</taxon>
        <taxon>Hologalegina</taxon>
        <taxon>IRL clade</taxon>
        <taxon>Trifolieae</taxon>
        <taxon>Trifolium</taxon>
    </lineage>
</organism>
<dbReference type="STRING" id="57577.A0A2K3MIQ2"/>
<proteinExistence type="predicted"/>
<gene>
    <name evidence="1" type="ORF">L195_g046787</name>
</gene>
<reference evidence="1 2" key="1">
    <citation type="journal article" date="2014" name="Am. J. Bot.">
        <title>Genome assembly and annotation for red clover (Trifolium pratense; Fabaceae).</title>
        <authorList>
            <person name="Istvanek J."/>
            <person name="Jaros M."/>
            <person name="Krenek A."/>
            <person name="Repkova J."/>
        </authorList>
    </citation>
    <scope>NUCLEOTIDE SEQUENCE [LARGE SCALE GENOMIC DNA]</scope>
    <source>
        <strain evidence="2">cv. Tatra</strain>
        <tissue evidence="1">Young leaves</tissue>
    </source>
</reference>
<dbReference type="PANTHER" id="PTHR11732">
    <property type="entry name" value="ALDO/KETO REDUCTASE"/>
    <property type="match status" value="1"/>
</dbReference>
<dbReference type="GO" id="GO:0016491">
    <property type="term" value="F:oxidoreductase activity"/>
    <property type="evidence" value="ECO:0007669"/>
    <property type="project" value="InterPro"/>
</dbReference>
<dbReference type="Gene3D" id="3.20.20.100">
    <property type="entry name" value="NADP-dependent oxidoreductase domain"/>
    <property type="match status" value="1"/>
</dbReference>
<protein>
    <submittedName>
        <fullName evidence="1">Aldo-keto reductase family 4 member c9-like protein</fullName>
    </submittedName>
</protein>
<dbReference type="SUPFAM" id="SSF51430">
    <property type="entry name" value="NAD(P)-linked oxidoreductase"/>
    <property type="match status" value="1"/>
</dbReference>
<dbReference type="InterPro" id="IPR036812">
    <property type="entry name" value="NAD(P)_OxRdtase_dom_sf"/>
</dbReference>
<dbReference type="ExpressionAtlas" id="A0A2K3MIQ2">
    <property type="expression patterns" value="baseline"/>
</dbReference>
<comment type="caution">
    <text evidence="1">The sequence shown here is derived from an EMBL/GenBank/DDBJ whole genome shotgun (WGS) entry which is preliminary data.</text>
</comment>
<dbReference type="EMBL" id="ASHM01063553">
    <property type="protein sequence ID" value="PNX90662.1"/>
    <property type="molecule type" value="Genomic_DNA"/>
</dbReference>